<evidence type="ECO:0000313" key="3">
    <source>
        <dbReference type="Proteomes" id="UP000499080"/>
    </source>
</evidence>
<protein>
    <submittedName>
        <fullName evidence="2">Uncharacterized protein</fullName>
    </submittedName>
</protein>
<gene>
    <name evidence="2" type="ORF">AVEN_249096_1</name>
</gene>
<feature type="non-terminal residue" evidence="2">
    <location>
        <position position="1"/>
    </location>
</feature>
<evidence type="ECO:0000256" key="1">
    <source>
        <dbReference type="SAM" id="MobiDB-lite"/>
    </source>
</evidence>
<sequence>ETVPDRGRPAEHEVGRGRGQAEVRDCPHQEEDASADHRARDVPGRRQQAEPRPSEDHQEAGPPNAGVAISLRRGDPTAATGHRPAGSCPEARPNFADGTGRDEIYRGTSEPLVTLLNFLVTVSIYLY</sequence>
<organism evidence="2 3">
    <name type="scientific">Araneus ventricosus</name>
    <name type="common">Orbweaver spider</name>
    <name type="synonym">Epeira ventricosa</name>
    <dbReference type="NCBI Taxonomy" id="182803"/>
    <lineage>
        <taxon>Eukaryota</taxon>
        <taxon>Metazoa</taxon>
        <taxon>Ecdysozoa</taxon>
        <taxon>Arthropoda</taxon>
        <taxon>Chelicerata</taxon>
        <taxon>Arachnida</taxon>
        <taxon>Araneae</taxon>
        <taxon>Araneomorphae</taxon>
        <taxon>Entelegynae</taxon>
        <taxon>Araneoidea</taxon>
        <taxon>Araneidae</taxon>
        <taxon>Araneus</taxon>
    </lineage>
</organism>
<dbReference type="Proteomes" id="UP000499080">
    <property type="component" value="Unassembled WGS sequence"/>
</dbReference>
<accession>A0A4Y2WLC1</accession>
<comment type="caution">
    <text evidence="2">The sequence shown here is derived from an EMBL/GenBank/DDBJ whole genome shotgun (WGS) entry which is preliminary data.</text>
</comment>
<name>A0A4Y2WLC1_ARAVE</name>
<dbReference type="EMBL" id="BGPR01061807">
    <property type="protein sequence ID" value="GBO37404.1"/>
    <property type="molecule type" value="Genomic_DNA"/>
</dbReference>
<feature type="region of interest" description="Disordered" evidence="1">
    <location>
        <begin position="1"/>
        <end position="102"/>
    </location>
</feature>
<feature type="compositionally biased region" description="Basic and acidic residues" evidence="1">
    <location>
        <begin position="1"/>
        <end position="59"/>
    </location>
</feature>
<evidence type="ECO:0000313" key="2">
    <source>
        <dbReference type="EMBL" id="GBO37404.1"/>
    </source>
</evidence>
<dbReference type="AlphaFoldDB" id="A0A4Y2WLC1"/>
<proteinExistence type="predicted"/>
<reference evidence="2 3" key="1">
    <citation type="journal article" date="2019" name="Sci. Rep.">
        <title>Orb-weaving spider Araneus ventricosus genome elucidates the spidroin gene catalogue.</title>
        <authorList>
            <person name="Kono N."/>
            <person name="Nakamura H."/>
            <person name="Ohtoshi R."/>
            <person name="Moran D.A.P."/>
            <person name="Shinohara A."/>
            <person name="Yoshida Y."/>
            <person name="Fujiwara M."/>
            <person name="Mori M."/>
            <person name="Tomita M."/>
            <person name="Arakawa K."/>
        </authorList>
    </citation>
    <scope>NUCLEOTIDE SEQUENCE [LARGE SCALE GENOMIC DNA]</scope>
</reference>
<keyword evidence="3" id="KW-1185">Reference proteome</keyword>